<keyword evidence="3" id="KW-1185">Reference proteome</keyword>
<dbReference type="AlphaFoldDB" id="A0AAD8UA59"/>
<feature type="compositionally biased region" description="Basic and acidic residues" evidence="1">
    <location>
        <begin position="282"/>
        <end position="293"/>
    </location>
</feature>
<evidence type="ECO:0000313" key="2">
    <source>
        <dbReference type="EMBL" id="KAK1706431.1"/>
    </source>
</evidence>
<feature type="compositionally biased region" description="Polar residues" evidence="1">
    <location>
        <begin position="454"/>
        <end position="471"/>
    </location>
</feature>
<feature type="region of interest" description="Disordered" evidence="1">
    <location>
        <begin position="76"/>
        <end position="99"/>
    </location>
</feature>
<dbReference type="RefSeq" id="XP_060357831.1">
    <property type="nucleotide sequence ID" value="XM_060501602.1"/>
</dbReference>
<feature type="region of interest" description="Disordered" evidence="1">
    <location>
        <begin position="542"/>
        <end position="582"/>
    </location>
</feature>
<feature type="compositionally biased region" description="Basic and acidic residues" evidence="1">
    <location>
        <begin position="1069"/>
        <end position="1095"/>
    </location>
</feature>
<evidence type="ECO:0000256" key="1">
    <source>
        <dbReference type="SAM" id="MobiDB-lite"/>
    </source>
</evidence>
<feature type="region of interest" description="Disordered" evidence="1">
    <location>
        <begin position="1046"/>
        <end position="1105"/>
    </location>
</feature>
<name>A0AAD8UA59_GLOAC</name>
<evidence type="ECO:0000313" key="3">
    <source>
        <dbReference type="Proteomes" id="UP001244207"/>
    </source>
</evidence>
<feature type="region of interest" description="Disordered" evidence="1">
    <location>
        <begin position="419"/>
        <end position="525"/>
    </location>
</feature>
<feature type="region of interest" description="Disordered" evidence="1">
    <location>
        <begin position="282"/>
        <end position="310"/>
    </location>
</feature>
<proteinExistence type="predicted"/>
<protein>
    <submittedName>
        <fullName evidence="2">Uncharacterized protein</fullName>
    </submittedName>
</protein>
<gene>
    <name evidence="2" type="ORF">BDZ83DRAFT_191933</name>
</gene>
<feature type="region of interest" description="Disordered" evidence="1">
    <location>
        <begin position="614"/>
        <end position="666"/>
    </location>
</feature>
<dbReference type="EMBL" id="JAHMHS010000226">
    <property type="protein sequence ID" value="KAK1706431.1"/>
    <property type="molecule type" value="Genomic_DNA"/>
</dbReference>
<dbReference type="Proteomes" id="UP001244207">
    <property type="component" value="Unassembled WGS sequence"/>
</dbReference>
<comment type="caution">
    <text evidence="2">The sequence shown here is derived from an EMBL/GenBank/DDBJ whole genome shotgun (WGS) entry which is preliminary data.</text>
</comment>
<feature type="compositionally biased region" description="Polar residues" evidence="1">
    <location>
        <begin position="829"/>
        <end position="841"/>
    </location>
</feature>
<feature type="compositionally biased region" description="Polar residues" evidence="1">
    <location>
        <begin position="1047"/>
        <end position="1056"/>
    </location>
</feature>
<feature type="region of interest" description="Disordered" evidence="1">
    <location>
        <begin position="774"/>
        <end position="841"/>
    </location>
</feature>
<feature type="compositionally biased region" description="Low complexity" evidence="1">
    <location>
        <begin position="8"/>
        <end position="21"/>
    </location>
</feature>
<feature type="region of interest" description="Disordered" evidence="1">
    <location>
        <begin position="1"/>
        <end position="25"/>
    </location>
</feature>
<feature type="region of interest" description="Disordered" evidence="1">
    <location>
        <begin position="196"/>
        <end position="250"/>
    </location>
</feature>
<feature type="compositionally biased region" description="Polar residues" evidence="1">
    <location>
        <begin position="424"/>
        <end position="438"/>
    </location>
</feature>
<dbReference type="GeneID" id="85385501"/>
<reference evidence="2" key="1">
    <citation type="submission" date="2021-12" db="EMBL/GenBank/DDBJ databases">
        <title>Comparative genomics, transcriptomics and evolutionary studies reveal genomic signatures of adaptation to plant cell wall in hemibiotrophic fungi.</title>
        <authorList>
            <consortium name="DOE Joint Genome Institute"/>
            <person name="Baroncelli R."/>
            <person name="Diaz J.F."/>
            <person name="Benocci T."/>
            <person name="Peng M."/>
            <person name="Battaglia E."/>
            <person name="Haridas S."/>
            <person name="Andreopoulos W."/>
            <person name="Labutti K."/>
            <person name="Pangilinan J."/>
            <person name="Floch G.L."/>
            <person name="Makela M.R."/>
            <person name="Henrissat B."/>
            <person name="Grigoriev I.V."/>
            <person name="Crouch J.A."/>
            <person name="De Vries R.P."/>
            <person name="Sukno S.A."/>
            <person name="Thon M.R."/>
        </authorList>
    </citation>
    <scope>NUCLEOTIDE SEQUENCE</scope>
    <source>
        <strain evidence="2">CBS 112980</strain>
    </source>
</reference>
<feature type="compositionally biased region" description="Basic and acidic residues" evidence="1">
    <location>
        <begin position="442"/>
        <end position="453"/>
    </location>
</feature>
<accession>A0AAD8UA59</accession>
<feature type="compositionally biased region" description="Basic and acidic residues" evidence="1">
    <location>
        <begin position="542"/>
        <end position="552"/>
    </location>
</feature>
<organism evidence="2 3">
    <name type="scientific">Glomerella acutata</name>
    <name type="common">Colletotrichum acutatum</name>
    <dbReference type="NCBI Taxonomy" id="27357"/>
    <lineage>
        <taxon>Eukaryota</taxon>
        <taxon>Fungi</taxon>
        <taxon>Dikarya</taxon>
        <taxon>Ascomycota</taxon>
        <taxon>Pezizomycotina</taxon>
        <taxon>Sordariomycetes</taxon>
        <taxon>Hypocreomycetidae</taxon>
        <taxon>Glomerellales</taxon>
        <taxon>Glomerellaceae</taxon>
        <taxon>Colletotrichum</taxon>
        <taxon>Colletotrichum acutatum species complex</taxon>
    </lineage>
</organism>
<sequence length="1132" mass="125365">MRRHNSIKSRSTLTRSKSTASVRSAVQRLEHIDPATAERDAQIAATLSFSRANHNADMGMGFETSRQFQKPVNMKTWSENPSSQLPSESDRFSSNAGGLPRQQSIRFVKQESRTKRQQIQINDNSSDMGTICHQSVLKDIVNQPASRACRSAERPFVSTYTTNYINSLPPSESFGSPDECAPAPASYRRLRKSRSMFSPLNPTGLRRPSKTYLRESPEQENVQPALRRQSMQDMKENKPSPKKTLGLRNPKSMSFLKIRGILDPDRLGSRQQIDLAVQEAEDSFRKDVEEQRQLKSRPSTKFSKAKKGQASLSLRRSMRNLSADVQSLGPENGLVISKDASLRKKARKVSSSLKSKLKEMFRRSKKNGLVVEASEPLSKVSNVAQDLVGVDNEQDDAYMDIADPVLLDECSISQVPSRIPSLHDASSTQKLHSRQGSIESIGGERKASDEKSRVTSWTSSGTHTLNSQSTWGGERERQRLSVIKEIGPHKSSSSFQRPSLADRNPFESEPQSPPRDGLVHPGPTVDSARVYSALMKRLNECKPNGQREDQLRHGSFGGTSLKGNGKVGSTTSLGGHELDEATYQDPPTIRCVLQEDDVFRDSPWEQRLQTVVETEAPQSGHDEVASSSNSTMHHRPRSASETTMGSYKPCSRPVTGVEPGDSPSKPYKLHGDNIANSPRALSTRSSAFFGSPTCHLFRTTSPYRKVLQEKVRSESQTPAPDQLLSPSVSMLNLDLIPTRRRPSLSKEDPRLAYSESIYSDDLLSPRALPQSFVGQTEPRVPPRHPKHKLADFGPQQTPSIFNESGPVAKDHSPNATPVTNTHQRRYLPSGSQTYTPTMPQSRTISNASSVEWKTWLSANAAHTDAKLADTSIQNLTEVLHAKPSTPRSLGHVRERAEIEDLESPTLYRAMSTAKAKLQTPLRVTSHNPRQVSSASRVELGIDDSKFSTPLRDENTIPETDGRVARRLRGIYNPPPIPPRSSLRTTPSMPVLQSRLSHSNLPVKAVDRQASKVRSMDAIPKAQNFEAPLQPKTRSPVKLVRRAGLQKGLQSSASSPGLTIEKQFGPMLASHDRGSPRERRGSLRRLLDSSDSHGGERSNTSSLDWKAEEAGSHHLVENFLSSRRRPSVHGAFI</sequence>